<sequence length="191" mass="20981">MRTAIRNRLIGYGFKTWAWSVRMRRLLAALGRPRLRGVEHFTIPVKDLAAARRFYCDVLGGALMMTIDDDALKKFGRPPAPDGGEGSHHLSVYLGGATRVDLFLQQQGQTAPTLGHPHYAFGVPARDLSKWQRRLAAEGVAMDGPLQLGPPGHASIYFDDPFGNHLEITCLGFTGAVEQRPPMHGRIARAA</sequence>
<reference evidence="2 3" key="1">
    <citation type="submission" date="2019-07" db="EMBL/GenBank/DDBJ databases">
        <title>Whole genome shotgun sequence of Reyranella soli NBRC 108950.</title>
        <authorList>
            <person name="Hosoyama A."/>
            <person name="Uohara A."/>
            <person name="Ohji S."/>
            <person name="Ichikawa N."/>
        </authorList>
    </citation>
    <scope>NUCLEOTIDE SEQUENCE [LARGE SCALE GENOMIC DNA]</scope>
    <source>
        <strain evidence="2 3">NBRC 108950</strain>
    </source>
</reference>
<dbReference type="Pfam" id="PF00903">
    <property type="entry name" value="Glyoxalase"/>
    <property type="match status" value="1"/>
</dbReference>
<evidence type="ECO:0000313" key="2">
    <source>
        <dbReference type="EMBL" id="GEP56029.1"/>
    </source>
</evidence>
<dbReference type="InterPro" id="IPR004360">
    <property type="entry name" value="Glyas_Fos-R_dOase_dom"/>
</dbReference>
<dbReference type="PANTHER" id="PTHR21366">
    <property type="entry name" value="GLYOXALASE FAMILY PROTEIN"/>
    <property type="match status" value="1"/>
</dbReference>
<feature type="domain" description="VOC" evidence="1">
    <location>
        <begin position="37"/>
        <end position="171"/>
    </location>
</feature>
<dbReference type="InterPro" id="IPR029068">
    <property type="entry name" value="Glyas_Bleomycin-R_OHBP_Dase"/>
</dbReference>
<protein>
    <recommendedName>
        <fullName evidence="1">VOC domain-containing protein</fullName>
    </recommendedName>
</protein>
<keyword evidence="3" id="KW-1185">Reference proteome</keyword>
<dbReference type="AlphaFoldDB" id="A0A512NAM5"/>
<dbReference type="RefSeq" id="WP_147150111.1">
    <property type="nucleotide sequence ID" value="NZ_BKAJ01000053.1"/>
</dbReference>
<dbReference type="SUPFAM" id="SSF54593">
    <property type="entry name" value="Glyoxalase/Bleomycin resistance protein/Dihydroxybiphenyl dioxygenase"/>
    <property type="match status" value="1"/>
</dbReference>
<dbReference type="PROSITE" id="PS51819">
    <property type="entry name" value="VOC"/>
    <property type="match status" value="1"/>
</dbReference>
<gene>
    <name evidence="2" type="ORF">RSO01_31950</name>
</gene>
<evidence type="ECO:0000259" key="1">
    <source>
        <dbReference type="PROSITE" id="PS51819"/>
    </source>
</evidence>
<dbReference type="InterPro" id="IPR037523">
    <property type="entry name" value="VOC_core"/>
</dbReference>
<proteinExistence type="predicted"/>
<dbReference type="EMBL" id="BKAJ01000053">
    <property type="protein sequence ID" value="GEP56029.1"/>
    <property type="molecule type" value="Genomic_DNA"/>
</dbReference>
<dbReference type="Proteomes" id="UP000321058">
    <property type="component" value="Unassembled WGS sequence"/>
</dbReference>
<dbReference type="OrthoDB" id="9798430at2"/>
<comment type="caution">
    <text evidence="2">The sequence shown here is derived from an EMBL/GenBank/DDBJ whole genome shotgun (WGS) entry which is preliminary data.</text>
</comment>
<evidence type="ECO:0000313" key="3">
    <source>
        <dbReference type="Proteomes" id="UP000321058"/>
    </source>
</evidence>
<dbReference type="InterPro" id="IPR050383">
    <property type="entry name" value="GlyoxalaseI/FosfomycinResist"/>
</dbReference>
<name>A0A512NAM5_9HYPH</name>
<accession>A0A512NAM5</accession>
<dbReference type="Gene3D" id="3.10.180.10">
    <property type="entry name" value="2,3-Dihydroxybiphenyl 1,2-Dioxygenase, domain 1"/>
    <property type="match status" value="1"/>
</dbReference>
<organism evidence="2 3">
    <name type="scientific">Reyranella soli</name>
    <dbReference type="NCBI Taxonomy" id="1230389"/>
    <lineage>
        <taxon>Bacteria</taxon>
        <taxon>Pseudomonadati</taxon>
        <taxon>Pseudomonadota</taxon>
        <taxon>Alphaproteobacteria</taxon>
        <taxon>Hyphomicrobiales</taxon>
        <taxon>Reyranellaceae</taxon>
        <taxon>Reyranella</taxon>
    </lineage>
</organism>